<evidence type="ECO:0000256" key="1">
    <source>
        <dbReference type="SAM" id="Phobius"/>
    </source>
</evidence>
<keyword evidence="4" id="KW-1185">Reference proteome</keyword>
<dbReference type="OrthoDB" id="4833339at2"/>
<dbReference type="RefSeq" id="WP_021010310.1">
    <property type="nucleotide sequence ID" value="NZ_ASHR01000021.1"/>
</dbReference>
<dbReference type="Proteomes" id="UP000016462">
    <property type="component" value="Unassembled WGS sequence"/>
</dbReference>
<dbReference type="Pfam" id="PF01844">
    <property type="entry name" value="HNH"/>
    <property type="match status" value="1"/>
</dbReference>
<dbReference type="InterPro" id="IPR002711">
    <property type="entry name" value="HNH"/>
</dbReference>
<gene>
    <name evidence="3" type="ORF">L332_08150</name>
</gene>
<name>U1LPR9_9MICO</name>
<keyword evidence="1" id="KW-1133">Transmembrane helix</keyword>
<dbReference type="EMBL" id="ASHR01000021">
    <property type="protein sequence ID" value="ERG64419.1"/>
    <property type="molecule type" value="Genomic_DNA"/>
</dbReference>
<organism evidence="3 4">
    <name type="scientific">Agrococcus pavilionensis RW1</name>
    <dbReference type="NCBI Taxonomy" id="1330458"/>
    <lineage>
        <taxon>Bacteria</taxon>
        <taxon>Bacillati</taxon>
        <taxon>Actinomycetota</taxon>
        <taxon>Actinomycetes</taxon>
        <taxon>Micrococcales</taxon>
        <taxon>Microbacteriaceae</taxon>
        <taxon>Agrococcus</taxon>
    </lineage>
</organism>
<comment type="caution">
    <text evidence="3">The sequence shown here is derived from an EMBL/GenBank/DDBJ whole genome shotgun (WGS) entry which is preliminary data.</text>
</comment>
<feature type="domain" description="HNH nuclease" evidence="2">
    <location>
        <begin position="58"/>
        <end position="115"/>
    </location>
</feature>
<dbReference type="GO" id="GO:0008270">
    <property type="term" value="F:zinc ion binding"/>
    <property type="evidence" value="ECO:0007669"/>
    <property type="project" value="InterPro"/>
</dbReference>
<reference evidence="3 4" key="1">
    <citation type="journal article" date="2013" name="Genome Announc.">
        <title>First draft genome sequence from a member of the genus agrococcus, isolated from modern microbialites.</title>
        <authorList>
            <person name="White R.A.III."/>
            <person name="Grassa C.J."/>
            <person name="Suttle C.A."/>
        </authorList>
    </citation>
    <scope>NUCLEOTIDE SEQUENCE [LARGE SCALE GENOMIC DNA]</scope>
    <source>
        <strain evidence="3 4">RW1</strain>
    </source>
</reference>
<dbReference type="GO" id="GO:0004519">
    <property type="term" value="F:endonuclease activity"/>
    <property type="evidence" value="ECO:0007669"/>
    <property type="project" value="InterPro"/>
</dbReference>
<proteinExistence type="predicted"/>
<evidence type="ECO:0000259" key="2">
    <source>
        <dbReference type="SMART" id="SM00507"/>
    </source>
</evidence>
<evidence type="ECO:0000313" key="3">
    <source>
        <dbReference type="EMBL" id="ERG64419.1"/>
    </source>
</evidence>
<dbReference type="SMART" id="SM00507">
    <property type="entry name" value="HNHc"/>
    <property type="match status" value="1"/>
</dbReference>
<dbReference type="CDD" id="cd00085">
    <property type="entry name" value="HNHc"/>
    <property type="match status" value="1"/>
</dbReference>
<protein>
    <recommendedName>
        <fullName evidence="2">HNH nuclease domain-containing protein</fullName>
    </recommendedName>
</protein>
<dbReference type="AlphaFoldDB" id="U1LPR9"/>
<evidence type="ECO:0000313" key="4">
    <source>
        <dbReference type="Proteomes" id="UP000016462"/>
    </source>
</evidence>
<dbReference type="Gene3D" id="1.10.30.50">
    <property type="match status" value="1"/>
</dbReference>
<dbReference type="GO" id="GO:0003676">
    <property type="term" value="F:nucleic acid binding"/>
    <property type="evidence" value="ECO:0007669"/>
    <property type="project" value="InterPro"/>
</dbReference>
<keyword evidence="1" id="KW-0812">Transmembrane</keyword>
<accession>U1LPR9</accession>
<dbReference type="InterPro" id="IPR003615">
    <property type="entry name" value="HNH_nuc"/>
</dbReference>
<feature type="transmembrane region" description="Helical" evidence="1">
    <location>
        <begin position="22"/>
        <end position="40"/>
    </location>
</feature>
<keyword evidence="1" id="KW-0472">Membrane</keyword>
<sequence length="169" mass="18514">MPTSGAMDAVMTNLWAAVVPQLWWIALLAIGMLVLQLPAVGRGPRSSKRDPWRGFKFAARAAVMDRAGGRCEAPLFFAWGRCASPATDADHIMPWSRGGPTVVSNGQALCRGHNRSKAAFVPPWWYIHGLERRRRGYFPDGASVRVLAVMDDADRAARERSSSAARPRG</sequence>